<feature type="compositionally biased region" description="Low complexity" evidence="5">
    <location>
        <begin position="224"/>
        <end position="239"/>
    </location>
</feature>
<reference evidence="7" key="1">
    <citation type="journal article" date="2020" name="Stud. Mycol.">
        <title>101 Dothideomycetes genomes: a test case for predicting lifestyles and emergence of pathogens.</title>
        <authorList>
            <person name="Haridas S."/>
            <person name="Albert R."/>
            <person name="Binder M."/>
            <person name="Bloem J."/>
            <person name="Labutti K."/>
            <person name="Salamov A."/>
            <person name="Andreopoulos B."/>
            <person name="Baker S."/>
            <person name="Barry K."/>
            <person name="Bills G."/>
            <person name="Bluhm B."/>
            <person name="Cannon C."/>
            <person name="Castanera R."/>
            <person name="Culley D."/>
            <person name="Daum C."/>
            <person name="Ezra D."/>
            <person name="Gonzalez J."/>
            <person name="Henrissat B."/>
            <person name="Kuo A."/>
            <person name="Liang C."/>
            <person name="Lipzen A."/>
            <person name="Lutzoni F."/>
            <person name="Magnuson J."/>
            <person name="Mondo S."/>
            <person name="Nolan M."/>
            <person name="Ohm R."/>
            <person name="Pangilinan J."/>
            <person name="Park H.-J."/>
            <person name="Ramirez L."/>
            <person name="Alfaro M."/>
            <person name="Sun H."/>
            <person name="Tritt A."/>
            <person name="Yoshinaga Y."/>
            <person name="Zwiers L.-H."/>
            <person name="Turgeon B."/>
            <person name="Goodwin S."/>
            <person name="Spatafora J."/>
            <person name="Crous P."/>
            <person name="Grigoriev I."/>
        </authorList>
    </citation>
    <scope>NUCLEOTIDE SEQUENCE</scope>
    <source>
        <strain evidence="7">CBS 133067</strain>
    </source>
</reference>
<feature type="compositionally biased region" description="Low complexity" evidence="5">
    <location>
        <begin position="369"/>
        <end position="382"/>
    </location>
</feature>
<dbReference type="AlphaFoldDB" id="A0A9P4I6K8"/>
<proteinExistence type="predicted"/>
<evidence type="ECO:0000313" key="8">
    <source>
        <dbReference type="Proteomes" id="UP000799772"/>
    </source>
</evidence>
<dbReference type="GO" id="GO:0071944">
    <property type="term" value="C:cell periphery"/>
    <property type="evidence" value="ECO:0007669"/>
    <property type="project" value="UniProtKB-ARBA"/>
</dbReference>
<comment type="subcellular location">
    <subcellularLocation>
        <location evidence="1">Membrane</location>
        <topology evidence="1">Single-pass membrane protein</topology>
    </subcellularLocation>
</comment>
<dbReference type="SUPFAM" id="SSF50044">
    <property type="entry name" value="SH3-domain"/>
    <property type="match status" value="1"/>
</dbReference>
<dbReference type="Gene3D" id="2.30.30.40">
    <property type="entry name" value="SH3 Domains"/>
    <property type="match status" value="1"/>
</dbReference>
<feature type="region of interest" description="Disordered" evidence="5">
    <location>
        <begin position="459"/>
        <end position="494"/>
    </location>
</feature>
<feature type="region of interest" description="Disordered" evidence="5">
    <location>
        <begin position="516"/>
        <end position="537"/>
    </location>
</feature>
<evidence type="ECO:0008006" key="9">
    <source>
        <dbReference type="Google" id="ProtNLM"/>
    </source>
</evidence>
<feature type="region of interest" description="Disordered" evidence="5">
    <location>
        <begin position="217"/>
        <end position="243"/>
    </location>
</feature>
<accession>A0A9P4I6K8</accession>
<dbReference type="InterPro" id="IPR051694">
    <property type="entry name" value="Immunoregulatory_rcpt-like"/>
</dbReference>
<keyword evidence="4 6" id="KW-0472">Membrane</keyword>
<protein>
    <recommendedName>
        <fullName evidence="9">SH3 domain-containing protein</fullName>
    </recommendedName>
</protein>
<keyword evidence="2 6" id="KW-0812">Transmembrane</keyword>
<comment type="caution">
    <text evidence="7">The sequence shown here is derived from an EMBL/GenBank/DDBJ whole genome shotgun (WGS) entry which is preliminary data.</text>
</comment>
<keyword evidence="8" id="KW-1185">Reference proteome</keyword>
<evidence type="ECO:0000256" key="3">
    <source>
        <dbReference type="ARBA" id="ARBA00022989"/>
    </source>
</evidence>
<feature type="compositionally biased region" description="Polar residues" evidence="5">
    <location>
        <begin position="342"/>
        <end position="357"/>
    </location>
</feature>
<keyword evidence="3 6" id="KW-1133">Transmembrane helix</keyword>
<feature type="region of interest" description="Disordered" evidence="5">
    <location>
        <begin position="284"/>
        <end position="396"/>
    </location>
</feature>
<evidence type="ECO:0000256" key="5">
    <source>
        <dbReference type="SAM" id="MobiDB-lite"/>
    </source>
</evidence>
<evidence type="ECO:0000313" key="7">
    <source>
        <dbReference type="EMBL" id="KAF2094844.1"/>
    </source>
</evidence>
<dbReference type="EMBL" id="ML978133">
    <property type="protein sequence ID" value="KAF2094844.1"/>
    <property type="molecule type" value="Genomic_DNA"/>
</dbReference>
<evidence type="ECO:0000256" key="4">
    <source>
        <dbReference type="ARBA" id="ARBA00023136"/>
    </source>
</evidence>
<evidence type="ECO:0000256" key="2">
    <source>
        <dbReference type="ARBA" id="ARBA00022692"/>
    </source>
</evidence>
<feature type="compositionally biased region" description="Polar residues" evidence="5">
    <location>
        <begin position="284"/>
        <end position="293"/>
    </location>
</feature>
<evidence type="ECO:0000256" key="6">
    <source>
        <dbReference type="SAM" id="Phobius"/>
    </source>
</evidence>
<dbReference type="InterPro" id="IPR036028">
    <property type="entry name" value="SH3-like_dom_sf"/>
</dbReference>
<name>A0A9P4I6K8_9PEZI</name>
<organism evidence="7 8">
    <name type="scientific">Rhizodiscina lignyota</name>
    <dbReference type="NCBI Taxonomy" id="1504668"/>
    <lineage>
        <taxon>Eukaryota</taxon>
        <taxon>Fungi</taxon>
        <taxon>Dikarya</taxon>
        <taxon>Ascomycota</taxon>
        <taxon>Pezizomycotina</taxon>
        <taxon>Dothideomycetes</taxon>
        <taxon>Pleosporomycetidae</taxon>
        <taxon>Aulographales</taxon>
        <taxon>Rhizodiscinaceae</taxon>
        <taxon>Rhizodiscina</taxon>
    </lineage>
</organism>
<dbReference type="PANTHER" id="PTHR15549">
    <property type="entry name" value="PAIRED IMMUNOGLOBULIN-LIKE TYPE 2 RECEPTOR"/>
    <property type="match status" value="1"/>
</dbReference>
<dbReference type="Proteomes" id="UP000799772">
    <property type="component" value="Unassembled WGS sequence"/>
</dbReference>
<evidence type="ECO:0000256" key="1">
    <source>
        <dbReference type="ARBA" id="ARBA00004167"/>
    </source>
</evidence>
<feature type="compositionally biased region" description="Basic and acidic residues" evidence="5">
    <location>
        <begin position="459"/>
        <end position="473"/>
    </location>
</feature>
<sequence length="537" mass="56551">MAQSNCISLQGSTACPAFNQSSISTDSQLTGLFPFLSFVSDAQTFDTRLRQYIVTQFSQQRFQQLIGCNKVDLSNTTDLYARYTTSVLCNAIIQNSVQACGLNDSQSRPLCADSCAENAISEQQIASSPDICGTPGNDAINQIRADFTNCALPANSLSGSCIEAVQNEPDNCGYSSNLGGLCGYCAASSPNATDSCCVNSQAESRCSNVHLPRTTSMPPLFTTSSSSHAPSSTGAAAGSSSGGSSGLSGGAIAGIVVGSVLGALLLLGLIVGACILMRRRRDSQQGSIFNQPSPSRPGPPMSYTGIQRAPEVTPGGRVTRMSALEATSSSEPHSSPIAGAYNGSSDEYNDSPESQRSIGMAVMQKRDGSLSSHSHANNDSSSPGNDFSSPEGVASGQSEQLQFFKDYYSQDEIRPNDIVATLWAYQPRANDEFELERGDMLKVVGIWDDGWATGVRVKEKAEEWEARRKENRDSGVSNGSKGPAVRPSSPQATEGDIKAFPLVCVCLPQHWRKTIEGDSTTEAATSTTAAAPPSGSP</sequence>
<dbReference type="PANTHER" id="PTHR15549:SF30">
    <property type="entry name" value="MID2 DOMAIN-CONTAINING PROTEIN"/>
    <property type="match status" value="1"/>
</dbReference>
<feature type="transmembrane region" description="Helical" evidence="6">
    <location>
        <begin position="251"/>
        <end position="276"/>
    </location>
</feature>
<feature type="compositionally biased region" description="Low complexity" evidence="5">
    <location>
        <begin position="520"/>
        <end position="537"/>
    </location>
</feature>
<dbReference type="OrthoDB" id="2163411at2759"/>
<dbReference type="GO" id="GO:0016020">
    <property type="term" value="C:membrane"/>
    <property type="evidence" value="ECO:0007669"/>
    <property type="project" value="UniProtKB-SubCell"/>
</dbReference>
<gene>
    <name evidence="7" type="ORF">NA57DRAFT_80013</name>
</gene>